<dbReference type="EMBL" id="CAJZBQ010000064">
    <property type="protein sequence ID" value="CAG9336219.1"/>
    <property type="molecule type" value="Genomic_DNA"/>
</dbReference>
<dbReference type="InterPro" id="IPR040637">
    <property type="entry name" value="Ribosomal_uL10-like_insert"/>
</dbReference>
<feature type="domain" description="Large ribosomal subunit protein uL10-like insertion" evidence="2">
    <location>
        <begin position="128"/>
        <end position="198"/>
    </location>
</feature>
<protein>
    <recommendedName>
        <fullName evidence="2">Large ribosomal subunit protein uL10-like insertion domain-containing protein</fullName>
    </recommendedName>
</protein>
<dbReference type="SUPFAM" id="SSF160369">
    <property type="entry name" value="Ribosomal protein L10-like"/>
    <property type="match status" value="1"/>
</dbReference>
<evidence type="ECO:0000313" key="3">
    <source>
        <dbReference type="EMBL" id="CAG9336219.1"/>
    </source>
</evidence>
<dbReference type="GO" id="GO:0000956">
    <property type="term" value="P:nuclear-transcribed mRNA catabolic process"/>
    <property type="evidence" value="ECO:0007669"/>
    <property type="project" value="TreeGrafter"/>
</dbReference>
<dbReference type="PANTHER" id="PTHR45841">
    <property type="entry name" value="MRNA TURNOVER PROTEIN 4 MRTO4"/>
    <property type="match status" value="1"/>
</dbReference>
<accession>A0AAU9KCI4</accession>
<dbReference type="Gene3D" id="3.90.105.20">
    <property type="match status" value="1"/>
</dbReference>
<organism evidence="3 4">
    <name type="scientific">Blepharisma stoltei</name>
    <dbReference type="NCBI Taxonomy" id="1481888"/>
    <lineage>
        <taxon>Eukaryota</taxon>
        <taxon>Sar</taxon>
        <taxon>Alveolata</taxon>
        <taxon>Ciliophora</taxon>
        <taxon>Postciliodesmatophora</taxon>
        <taxon>Heterotrichea</taxon>
        <taxon>Heterotrichida</taxon>
        <taxon>Blepharismidae</taxon>
        <taxon>Blepharisma</taxon>
    </lineage>
</organism>
<name>A0AAU9KCI4_9CILI</name>
<dbReference type="Gene3D" id="3.30.70.1730">
    <property type="match status" value="1"/>
</dbReference>
<dbReference type="GO" id="GO:0003723">
    <property type="term" value="F:RNA binding"/>
    <property type="evidence" value="ECO:0007669"/>
    <property type="project" value="TreeGrafter"/>
</dbReference>
<reference evidence="3" key="1">
    <citation type="submission" date="2021-09" db="EMBL/GenBank/DDBJ databases">
        <authorList>
            <consortium name="AG Swart"/>
            <person name="Singh M."/>
            <person name="Singh A."/>
            <person name="Seah K."/>
            <person name="Emmerich C."/>
        </authorList>
    </citation>
    <scope>NUCLEOTIDE SEQUENCE</scope>
    <source>
        <strain evidence="3">ATCC30299</strain>
    </source>
</reference>
<dbReference type="PANTHER" id="PTHR45841:SF1">
    <property type="entry name" value="MRNA TURNOVER PROTEIN 4 HOMOLOG"/>
    <property type="match status" value="1"/>
</dbReference>
<dbReference type="InterPro" id="IPR043141">
    <property type="entry name" value="Ribosomal_uL10-like_sf"/>
</dbReference>
<proteinExistence type="inferred from homology"/>
<evidence type="ECO:0000256" key="1">
    <source>
        <dbReference type="ARBA" id="ARBA00008889"/>
    </source>
</evidence>
<dbReference type="InterPro" id="IPR043164">
    <property type="entry name" value="Ribosomal_uL10-like_insert_sf"/>
</dbReference>
<dbReference type="InterPro" id="IPR051742">
    <property type="entry name" value="Ribosome_Assembly_uL10"/>
</dbReference>
<sequence length="219" mass="24972">MGKSSKRSKDVSLTKVKPKGKELKTKIIDQFNEFLSQFPTVIAFQYHNFKTHPFQEIREMYTNSKFLLGKSSVLKKAIIQAQKAENRPNLDELANHMVGSCGLMFTRENKDDIISHFLTWRESSSLNPGQVASEDVIIPAGAGTFTKFSNTIEPYLRNLGLPTRLHEGVIEVLKDFTVCRAGEEVNPEKCRILRLLDIKQGEMRIIPKGIWENGQYKEL</sequence>
<evidence type="ECO:0000259" key="2">
    <source>
        <dbReference type="Pfam" id="PF17777"/>
    </source>
</evidence>
<gene>
    <name evidence="3" type="ORF">BSTOLATCC_MIC66100</name>
</gene>
<evidence type="ECO:0000313" key="4">
    <source>
        <dbReference type="Proteomes" id="UP001162131"/>
    </source>
</evidence>
<dbReference type="Pfam" id="PF17777">
    <property type="entry name" value="RL10P_insert"/>
    <property type="match status" value="1"/>
</dbReference>
<dbReference type="InterPro" id="IPR001790">
    <property type="entry name" value="Ribosomal_uL10"/>
</dbReference>
<dbReference type="GO" id="GO:0005730">
    <property type="term" value="C:nucleolus"/>
    <property type="evidence" value="ECO:0007669"/>
    <property type="project" value="TreeGrafter"/>
</dbReference>
<comment type="similarity">
    <text evidence="1">Belongs to the universal ribosomal protein uL10 family.</text>
</comment>
<dbReference type="GO" id="GO:0042273">
    <property type="term" value="P:ribosomal large subunit biogenesis"/>
    <property type="evidence" value="ECO:0007669"/>
    <property type="project" value="TreeGrafter"/>
</dbReference>
<dbReference type="AlphaFoldDB" id="A0AAU9KCI4"/>
<dbReference type="Pfam" id="PF00466">
    <property type="entry name" value="Ribosomal_L10"/>
    <property type="match status" value="1"/>
</dbReference>
<dbReference type="Proteomes" id="UP001162131">
    <property type="component" value="Unassembled WGS sequence"/>
</dbReference>
<comment type="caution">
    <text evidence="3">The sequence shown here is derived from an EMBL/GenBank/DDBJ whole genome shotgun (WGS) entry which is preliminary data.</text>
</comment>
<dbReference type="GO" id="GO:0006364">
    <property type="term" value="P:rRNA processing"/>
    <property type="evidence" value="ECO:0007669"/>
    <property type="project" value="TreeGrafter"/>
</dbReference>
<keyword evidence="4" id="KW-1185">Reference proteome</keyword>
<dbReference type="GO" id="GO:0030687">
    <property type="term" value="C:preribosome, large subunit precursor"/>
    <property type="evidence" value="ECO:0007669"/>
    <property type="project" value="TreeGrafter"/>
</dbReference>